<protein>
    <recommendedName>
        <fullName evidence="4">NnrU protein</fullName>
    </recommendedName>
</protein>
<keyword evidence="3" id="KW-1185">Reference proteome</keyword>
<evidence type="ECO:0008006" key="4">
    <source>
        <dbReference type="Google" id="ProtNLM"/>
    </source>
</evidence>
<dbReference type="AlphaFoldDB" id="A0A5Q2QEH0"/>
<feature type="transmembrane region" description="Helical" evidence="1">
    <location>
        <begin position="12"/>
        <end position="29"/>
    </location>
</feature>
<keyword evidence="1" id="KW-0472">Membrane</keyword>
<keyword evidence="1" id="KW-1133">Transmembrane helix</keyword>
<reference evidence="2 3" key="1">
    <citation type="submission" date="2019-11" db="EMBL/GenBank/DDBJ databases">
        <authorList>
            <person name="Khan S.A."/>
            <person name="Jeon C.O."/>
            <person name="Chun B.H."/>
        </authorList>
    </citation>
    <scope>NUCLEOTIDE SEQUENCE [LARGE SCALE GENOMIC DNA]</scope>
    <source>
        <strain evidence="2 3">IMCC 1097</strain>
    </source>
</reference>
<dbReference type="EMBL" id="CP045871">
    <property type="protein sequence ID" value="QGG80397.1"/>
    <property type="molecule type" value="Genomic_DNA"/>
</dbReference>
<evidence type="ECO:0000313" key="3">
    <source>
        <dbReference type="Proteomes" id="UP000388235"/>
    </source>
</evidence>
<accession>A0A5Q2QEH0</accession>
<evidence type="ECO:0000256" key="1">
    <source>
        <dbReference type="SAM" id="Phobius"/>
    </source>
</evidence>
<organism evidence="2 3">
    <name type="scientific">Litorivicinus lipolyticus</name>
    <dbReference type="NCBI Taxonomy" id="418701"/>
    <lineage>
        <taxon>Bacteria</taxon>
        <taxon>Pseudomonadati</taxon>
        <taxon>Pseudomonadota</taxon>
        <taxon>Gammaproteobacteria</taxon>
        <taxon>Oceanospirillales</taxon>
        <taxon>Litorivicinaceae</taxon>
        <taxon>Litorivicinus</taxon>
    </lineage>
</organism>
<dbReference type="RefSeq" id="WP_153713901.1">
    <property type="nucleotide sequence ID" value="NZ_CP045871.1"/>
</dbReference>
<feature type="transmembrane region" description="Helical" evidence="1">
    <location>
        <begin position="41"/>
        <end position="63"/>
    </location>
</feature>
<sequence length="64" mass="7118">MNGLWETLQGLGYIACVMWVLAAVVGVIRPQVLRKTERMDVIRLCSMGFLVSFLVVANATYLLS</sequence>
<keyword evidence="1" id="KW-0812">Transmembrane</keyword>
<proteinExistence type="predicted"/>
<dbReference type="Proteomes" id="UP000388235">
    <property type="component" value="Chromosome"/>
</dbReference>
<dbReference type="KEGG" id="llp:GH975_07360"/>
<gene>
    <name evidence="2" type="ORF">GH975_07360</name>
</gene>
<evidence type="ECO:0000313" key="2">
    <source>
        <dbReference type="EMBL" id="QGG80397.1"/>
    </source>
</evidence>
<name>A0A5Q2QEH0_9GAMM</name>